<keyword evidence="2" id="KW-0813">Transport</keyword>
<dbReference type="KEGG" id="rhy:RD110_02910"/>
<name>A0A1P8JRC3_9BURK</name>
<organism evidence="5 6">
    <name type="scientific">Rhodoferax koreensis</name>
    <dbReference type="NCBI Taxonomy" id="1842727"/>
    <lineage>
        <taxon>Bacteria</taxon>
        <taxon>Pseudomonadati</taxon>
        <taxon>Pseudomonadota</taxon>
        <taxon>Betaproteobacteria</taxon>
        <taxon>Burkholderiales</taxon>
        <taxon>Comamonadaceae</taxon>
        <taxon>Rhodoferax</taxon>
    </lineage>
</organism>
<dbReference type="RefSeq" id="WP_076196543.1">
    <property type="nucleotide sequence ID" value="NZ_CP019236.1"/>
</dbReference>
<dbReference type="PANTHER" id="PTHR30085:SF2">
    <property type="entry name" value="GLUTAMATE_ASPARTATE IMPORT SOLUTE-BINDING PROTEIN"/>
    <property type="match status" value="1"/>
</dbReference>
<protein>
    <submittedName>
        <fullName evidence="5">Amino acid ABC transporter substrate-binding protein</fullName>
    </submittedName>
</protein>
<dbReference type="SMART" id="SM00062">
    <property type="entry name" value="PBPb"/>
    <property type="match status" value="1"/>
</dbReference>
<dbReference type="Proteomes" id="UP000186609">
    <property type="component" value="Chromosome"/>
</dbReference>
<feature type="domain" description="Solute-binding protein family 3/N-terminal" evidence="4">
    <location>
        <begin position="41"/>
        <end position="273"/>
    </location>
</feature>
<evidence type="ECO:0000313" key="5">
    <source>
        <dbReference type="EMBL" id="APW36289.1"/>
    </source>
</evidence>
<dbReference type="GO" id="GO:0006865">
    <property type="term" value="P:amino acid transport"/>
    <property type="evidence" value="ECO:0007669"/>
    <property type="project" value="TreeGrafter"/>
</dbReference>
<dbReference type="STRING" id="1842727.RD110_02910"/>
<dbReference type="InterPro" id="IPR001638">
    <property type="entry name" value="Solute-binding_3/MltF_N"/>
</dbReference>
<comment type="similarity">
    <text evidence="1">Belongs to the bacterial solute-binding protein 3 family.</text>
</comment>
<dbReference type="SUPFAM" id="SSF53850">
    <property type="entry name" value="Periplasmic binding protein-like II"/>
    <property type="match status" value="1"/>
</dbReference>
<accession>A0A1P8JRC3</accession>
<dbReference type="AlphaFoldDB" id="A0A1P8JRC3"/>
<dbReference type="CDD" id="cd13688">
    <property type="entry name" value="PBP2_GltI_DEBP"/>
    <property type="match status" value="1"/>
</dbReference>
<dbReference type="OrthoDB" id="7240770at2"/>
<evidence type="ECO:0000256" key="2">
    <source>
        <dbReference type="ARBA" id="ARBA00022448"/>
    </source>
</evidence>
<sequence length="303" mass="32995">MQTFSKWVGAAGIGSFLAGVLTLAAVPARADVLEKIRASGSITLAHRDASIPFSYLDQDKRPVGYSIDLCLKVVEAIRRELKLDRLEVKYLLVTPAARIAAISEGQASLECGSTTNTAERRKSVDFTIAHFISSSRLLVRTDAQLNAIDQLAARTVVSTKGTTSVTVMRRLNDDLGLKMTIAEAPDHTQAFAMVAEGKAAAFAMDDVLLYGLRANAPKPDDYKVIGKPLTMEPYAIMLPKGDAAFKKVVDQEVRRVILSGEINGLYAKWFQQPIPPKGINLALPMPYLLKDSFKFPSDKVGDI</sequence>
<gene>
    <name evidence="5" type="ORF">RD110_02910</name>
</gene>
<evidence type="ECO:0000256" key="1">
    <source>
        <dbReference type="ARBA" id="ARBA00010333"/>
    </source>
</evidence>
<dbReference type="Gene3D" id="3.40.190.10">
    <property type="entry name" value="Periplasmic binding protein-like II"/>
    <property type="match status" value="2"/>
</dbReference>
<dbReference type="GO" id="GO:0005576">
    <property type="term" value="C:extracellular region"/>
    <property type="evidence" value="ECO:0007669"/>
    <property type="project" value="TreeGrafter"/>
</dbReference>
<keyword evidence="3" id="KW-0732">Signal</keyword>
<proteinExistence type="inferred from homology"/>
<dbReference type="EMBL" id="CP019236">
    <property type="protein sequence ID" value="APW36289.1"/>
    <property type="molecule type" value="Genomic_DNA"/>
</dbReference>
<keyword evidence="6" id="KW-1185">Reference proteome</keyword>
<dbReference type="InterPro" id="IPR051455">
    <property type="entry name" value="Bact_solute-bind_prot3"/>
</dbReference>
<evidence type="ECO:0000313" key="6">
    <source>
        <dbReference type="Proteomes" id="UP000186609"/>
    </source>
</evidence>
<dbReference type="PANTHER" id="PTHR30085">
    <property type="entry name" value="AMINO ACID ABC TRANSPORTER PERMEASE"/>
    <property type="match status" value="1"/>
</dbReference>
<reference evidence="5 6" key="1">
    <citation type="submission" date="2017-01" db="EMBL/GenBank/DDBJ databases">
        <authorList>
            <person name="Mah S.A."/>
            <person name="Swanson W.J."/>
            <person name="Moy G.W."/>
            <person name="Vacquier V.D."/>
        </authorList>
    </citation>
    <scope>NUCLEOTIDE SEQUENCE [LARGE SCALE GENOMIC DNA]</scope>
    <source>
        <strain evidence="5 6">DCY110</strain>
    </source>
</reference>
<evidence type="ECO:0000256" key="3">
    <source>
        <dbReference type="ARBA" id="ARBA00022729"/>
    </source>
</evidence>
<evidence type="ECO:0000259" key="4">
    <source>
        <dbReference type="SMART" id="SM00062"/>
    </source>
</evidence>
<dbReference type="Pfam" id="PF00497">
    <property type="entry name" value="SBP_bac_3"/>
    <property type="match status" value="1"/>
</dbReference>
<dbReference type="GO" id="GO:0030288">
    <property type="term" value="C:outer membrane-bounded periplasmic space"/>
    <property type="evidence" value="ECO:0007669"/>
    <property type="project" value="TreeGrafter"/>
</dbReference>